<dbReference type="AlphaFoldDB" id="A0AA40BAB6"/>
<dbReference type="EMBL" id="JAUKUA010000001">
    <property type="protein sequence ID" value="KAK0730575.1"/>
    <property type="molecule type" value="Genomic_DNA"/>
</dbReference>
<comment type="caution">
    <text evidence="1">The sequence shown here is derived from an EMBL/GenBank/DDBJ whole genome shotgun (WGS) entry which is preliminary data.</text>
</comment>
<reference evidence="1" key="1">
    <citation type="submission" date="2023-06" db="EMBL/GenBank/DDBJ databases">
        <title>Genome-scale phylogeny and comparative genomics of the fungal order Sordariales.</title>
        <authorList>
            <consortium name="Lawrence Berkeley National Laboratory"/>
            <person name="Hensen N."/>
            <person name="Bonometti L."/>
            <person name="Westerberg I."/>
            <person name="Brannstrom I.O."/>
            <person name="Guillou S."/>
            <person name="Cros-Aarteil S."/>
            <person name="Calhoun S."/>
            <person name="Haridas S."/>
            <person name="Kuo A."/>
            <person name="Mondo S."/>
            <person name="Pangilinan J."/>
            <person name="Riley R."/>
            <person name="Labutti K."/>
            <person name="Andreopoulos B."/>
            <person name="Lipzen A."/>
            <person name="Chen C."/>
            <person name="Yanf M."/>
            <person name="Daum C."/>
            <person name="Ng V."/>
            <person name="Clum A."/>
            <person name="Steindorff A."/>
            <person name="Ohm R."/>
            <person name="Martin F."/>
            <person name="Silar P."/>
            <person name="Natvig D."/>
            <person name="Lalanne C."/>
            <person name="Gautier V."/>
            <person name="Ament-Velasquez S.L."/>
            <person name="Kruys A."/>
            <person name="Hutchinson M.I."/>
            <person name="Powell A.J."/>
            <person name="Barry K."/>
            <person name="Miller A.N."/>
            <person name="Grigoriev I.V."/>
            <person name="Debuchy R."/>
            <person name="Gladieux P."/>
            <person name="Thoren M.H."/>
            <person name="Johannesson H."/>
        </authorList>
    </citation>
    <scope>NUCLEOTIDE SEQUENCE</scope>
    <source>
        <strain evidence="1">SMH4607-1</strain>
    </source>
</reference>
<evidence type="ECO:0000313" key="2">
    <source>
        <dbReference type="Proteomes" id="UP001172102"/>
    </source>
</evidence>
<gene>
    <name evidence="1" type="ORF">B0H67DRAFT_40447</name>
</gene>
<sequence>MYCHCCRSSRAHVGLVGFLPSTANEDISCFVQRMGKSVGQAARQPRYVLGRWQIHAARPSLELSNIGVATAGAHRYLFHPSLFTIAFQPSQLLGDLGVLVLQSSRSRPSLQHPRLLCTHCYGLNQLSHDLNIGFPRYCVPLPTSCAGEESCTPPANIDMPLSIHTIYNGFASYQQTLLGPLSCIPSLHANGPIMWLHITVRPSKHLLV</sequence>
<proteinExistence type="predicted"/>
<evidence type="ECO:0000313" key="1">
    <source>
        <dbReference type="EMBL" id="KAK0730575.1"/>
    </source>
</evidence>
<accession>A0AA40BAB6</accession>
<organism evidence="1 2">
    <name type="scientific">Lasiosphaeris hirsuta</name>
    <dbReference type="NCBI Taxonomy" id="260670"/>
    <lineage>
        <taxon>Eukaryota</taxon>
        <taxon>Fungi</taxon>
        <taxon>Dikarya</taxon>
        <taxon>Ascomycota</taxon>
        <taxon>Pezizomycotina</taxon>
        <taxon>Sordariomycetes</taxon>
        <taxon>Sordariomycetidae</taxon>
        <taxon>Sordariales</taxon>
        <taxon>Lasiosphaeriaceae</taxon>
        <taxon>Lasiosphaeris</taxon>
    </lineage>
</organism>
<keyword evidence="2" id="KW-1185">Reference proteome</keyword>
<dbReference type="Proteomes" id="UP001172102">
    <property type="component" value="Unassembled WGS sequence"/>
</dbReference>
<name>A0AA40BAB6_9PEZI</name>
<protein>
    <submittedName>
        <fullName evidence="1">Uncharacterized protein</fullName>
    </submittedName>
</protein>